<keyword evidence="3" id="KW-1185">Reference proteome</keyword>
<gene>
    <name evidence="2" type="ORF">O3M35_012380</name>
</gene>
<feature type="compositionally biased region" description="Polar residues" evidence="1">
    <location>
        <begin position="610"/>
        <end position="629"/>
    </location>
</feature>
<feature type="region of interest" description="Disordered" evidence="1">
    <location>
        <begin position="609"/>
        <end position="629"/>
    </location>
</feature>
<dbReference type="Proteomes" id="UP001461498">
    <property type="component" value="Unassembled WGS sequence"/>
</dbReference>
<accession>A0AAW1CVP7</accession>
<feature type="compositionally biased region" description="Low complexity" evidence="1">
    <location>
        <begin position="492"/>
        <end position="587"/>
    </location>
</feature>
<evidence type="ECO:0000256" key="1">
    <source>
        <dbReference type="SAM" id="MobiDB-lite"/>
    </source>
</evidence>
<name>A0AAW1CVP7_9HEMI</name>
<dbReference type="EMBL" id="JAPXFL010000009">
    <property type="protein sequence ID" value="KAK9501704.1"/>
    <property type="molecule type" value="Genomic_DNA"/>
</dbReference>
<sequence>MTGKNTKITFEGNKCDSLRINGHNRSNVMDYQRQENGYSTDDRAARCCSLKSVKSILSDAIYQKNDSKQILFTSKCTNSLSMNNTNNNNKSECMKNDEYMYDLAHFLFKISDLMLQVNDYEKKHSTKETDLKKMLNIVKTDIMKSFFKGKTKEMTMNKIVRRLTYLDKYIQQMNGNLSIKNENKCKKYDSSDISKNLNLKTNKKTLKSTKFSSKKNLKQLNSDLKSSNSGQKCNRCLDENKNGLNELDSKRFKRSTNKNTISENGRRSFDKKVRFNSSIDKNFTPATSNESFKSLPTSNQDNVKYKKVNESKLNPDNWVELDGNITTRKVPVNKVDKNSSPRKLVKTNVTEGNAQTDQVVTNEEFDHQIISMNVLYSKTHVKYIIPEWMDVDIDQSPKVLCKKDLDDGVALTSYKADQDGTIHFTLAYSSEDLCYMLNPDAANAKLISKLQEIRSIWAESARILYETLRKEFDEQNALTQEVENRQLESSPNNNNQTTNNQTVSNHTNNNQTVSNHTNNNHTVSNQTNNNHTVSNQTNNNQTNNHTVTNQANNNQTVSNHTDTNQTNNNHTDINQTNNSQTNSNEKNSNQTIANQTVLANQALIIEPDSATVTSKESSTSNNQMSLDSF</sequence>
<feature type="region of interest" description="Disordered" evidence="1">
    <location>
        <begin position="483"/>
        <end position="587"/>
    </location>
</feature>
<evidence type="ECO:0000313" key="3">
    <source>
        <dbReference type="Proteomes" id="UP001461498"/>
    </source>
</evidence>
<reference evidence="2 3" key="1">
    <citation type="submission" date="2022-12" db="EMBL/GenBank/DDBJ databases">
        <title>Chromosome-level genome assembly of true bugs.</title>
        <authorList>
            <person name="Ma L."/>
            <person name="Li H."/>
        </authorList>
    </citation>
    <scope>NUCLEOTIDE SEQUENCE [LARGE SCALE GENOMIC DNA]</scope>
    <source>
        <strain evidence="2">Lab_2022b</strain>
    </source>
</reference>
<dbReference type="AlphaFoldDB" id="A0AAW1CVP7"/>
<organism evidence="2 3">
    <name type="scientific">Rhynocoris fuscipes</name>
    <dbReference type="NCBI Taxonomy" id="488301"/>
    <lineage>
        <taxon>Eukaryota</taxon>
        <taxon>Metazoa</taxon>
        <taxon>Ecdysozoa</taxon>
        <taxon>Arthropoda</taxon>
        <taxon>Hexapoda</taxon>
        <taxon>Insecta</taxon>
        <taxon>Pterygota</taxon>
        <taxon>Neoptera</taxon>
        <taxon>Paraneoptera</taxon>
        <taxon>Hemiptera</taxon>
        <taxon>Heteroptera</taxon>
        <taxon>Panheteroptera</taxon>
        <taxon>Cimicomorpha</taxon>
        <taxon>Reduviidae</taxon>
        <taxon>Harpactorinae</taxon>
        <taxon>Harpactorini</taxon>
        <taxon>Rhynocoris</taxon>
    </lineage>
</organism>
<evidence type="ECO:0000313" key="2">
    <source>
        <dbReference type="EMBL" id="KAK9501704.1"/>
    </source>
</evidence>
<proteinExistence type="predicted"/>
<comment type="caution">
    <text evidence="2">The sequence shown here is derived from an EMBL/GenBank/DDBJ whole genome shotgun (WGS) entry which is preliminary data.</text>
</comment>
<protein>
    <submittedName>
        <fullName evidence="2">Uncharacterized protein</fullName>
    </submittedName>
</protein>